<evidence type="ECO:0000256" key="1">
    <source>
        <dbReference type="SAM" id="MobiDB-lite"/>
    </source>
</evidence>
<proteinExistence type="predicted"/>
<dbReference type="InterPro" id="IPR000835">
    <property type="entry name" value="HTH_MarR-typ"/>
</dbReference>
<dbReference type="InterPro" id="IPR036388">
    <property type="entry name" value="WH-like_DNA-bd_sf"/>
</dbReference>
<dbReference type="EMBL" id="JBHRYC010000073">
    <property type="protein sequence ID" value="MFC3638438.1"/>
    <property type="molecule type" value="Genomic_DNA"/>
</dbReference>
<comment type="caution">
    <text evidence="3">The sequence shown here is derived from an EMBL/GenBank/DDBJ whole genome shotgun (WGS) entry which is preliminary data.</text>
</comment>
<feature type="compositionally biased region" description="Basic and acidic residues" evidence="1">
    <location>
        <begin position="133"/>
        <end position="143"/>
    </location>
</feature>
<evidence type="ECO:0000259" key="2">
    <source>
        <dbReference type="PROSITE" id="PS50995"/>
    </source>
</evidence>
<accession>A0ABV7UIT8</accession>
<organism evidence="3 4">
    <name type="scientific">Camelimonas fluminis</name>
    <dbReference type="NCBI Taxonomy" id="1576911"/>
    <lineage>
        <taxon>Bacteria</taxon>
        <taxon>Pseudomonadati</taxon>
        <taxon>Pseudomonadota</taxon>
        <taxon>Alphaproteobacteria</taxon>
        <taxon>Hyphomicrobiales</taxon>
        <taxon>Chelatococcaceae</taxon>
        <taxon>Camelimonas</taxon>
    </lineage>
</organism>
<dbReference type="RefSeq" id="WP_244643193.1">
    <property type="nucleotide sequence ID" value="NZ_BNCG01000014.1"/>
</dbReference>
<sequence>MTARALTRMYDEALRPTGLKVTQLSLLAAIDRGLTGSISALADMLALERTTLTRNLRLLGDAGLIAPRAGGGRAVAHELTDAGRAALARATPLWRKAQDAIETGMGSGAWLEARDSLRALRRVARAQSTPQEASREAPRETSLEMRNVVAERSARTTARR</sequence>
<gene>
    <name evidence="3" type="ORF">ACFONL_13850</name>
</gene>
<dbReference type="SUPFAM" id="SSF46785">
    <property type="entry name" value="Winged helix' DNA-binding domain"/>
    <property type="match status" value="1"/>
</dbReference>
<dbReference type="PROSITE" id="PS50995">
    <property type="entry name" value="HTH_MARR_2"/>
    <property type="match status" value="1"/>
</dbReference>
<evidence type="ECO:0000313" key="3">
    <source>
        <dbReference type="EMBL" id="MFC3638438.1"/>
    </source>
</evidence>
<evidence type="ECO:0000313" key="4">
    <source>
        <dbReference type="Proteomes" id="UP001595704"/>
    </source>
</evidence>
<keyword evidence="4" id="KW-1185">Reference proteome</keyword>
<dbReference type="Gene3D" id="1.10.10.10">
    <property type="entry name" value="Winged helix-like DNA-binding domain superfamily/Winged helix DNA-binding domain"/>
    <property type="match status" value="1"/>
</dbReference>
<name>A0ABV7UIT8_9HYPH</name>
<reference evidence="4" key="1">
    <citation type="journal article" date="2019" name="Int. J. Syst. Evol. Microbiol.">
        <title>The Global Catalogue of Microorganisms (GCM) 10K type strain sequencing project: providing services to taxonomists for standard genome sequencing and annotation.</title>
        <authorList>
            <consortium name="The Broad Institute Genomics Platform"/>
            <consortium name="The Broad Institute Genome Sequencing Center for Infectious Disease"/>
            <person name="Wu L."/>
            <person name="Ma J."/>
        </authorList>
    </citation>
    <scope>NUCLEOTIDE SEQUENCE [LARGE SCALE GENOMIC DNA]</scope>
    <source>
        <strain evidence="4">KCTC 42282</strain>
    </source>
</reference>
<feature type="region of interest" description="Disordered" evidence="1">
    <location>
        <begin position="124"/>
        <end position="160"/>
    </location>
</feature>
<protein>
    <submittedName>
        <fullName evidence="3">MarR family winged helix-turn-helix transcriptional regulator</fullName>
    </submittedName>
</protein>
<feature type="domain" description="HTH marR-type" evidence="2">
    <location>
        <begin position="1"/>
        <end position="125"/>
    </location>
</feature>
<dbReference type="InterPro" id="IPR036390">
    <property type="entry name" value="WH_DNA-bd_sf"/>
</dbReference>
<dbReference type="Proteomes" id="UP001595704">
    <property type="component" value="Unassembled WGS sequence"/>
</dbReference>
<dbReference type="SMART" id="SM00347">
    <property type="entry name" value="HTH_MARR"/>
    <property type="match status" value="1"/>
</dbReference>